<organism evidence="1 2">
    <name type="scientific">Steinernema hermaphroditum</name>
    <dbReference type="NCBI Taxonomy" id="289476"/>
    <lineage>
        <taxon>Eukaryota</taxon>
        <taxon>Metazoa</taxon>
        <taxon>Ecdysozoa</taxon>
        <taxon>Nematoda</taxon>
        <taxon>Chromadorea</taxon>
        <taxon>Rhabditida</taxon>
        <taxon>Tylenchina</taxon>
        <taxon>Panagrolaimomorpha</taxon>
        <taxon>Strongyloidoidea</taxon>
        <taxon>Steinernematidae</taxon>
        <taxon>Steinernema</taxon>
    </lineage>
</organism>
<evidence type="ECO:0000313" key="2">
    <source>
        <dbReference type="Proteomes" id="UP001175271"/>
    </source>
</evidence>
<dbReference type="Proteomes" id="UP001175271">
    <property type="component" value="Unassembled WGS sequence"/>
</dbReference>
<dbReference type="PANTHER" id="PTHR11373">
    <property type="entry name" value="DEOXYNUCLEOSIDE TRIPHOSPHATE TRIPHOSPHOHYDROLASE"/>
    <property type="match status" value="1"/>
</dbReference>
<accession>A0AA39HI57</accession>
<reference evidence="1" key="1">
    <citation type="submission" date="2023-06" db="EMBL/GenBank/DDBJ databases">
        <title>Genomic analysis of the entomopathogenic nematode Steinernema hermaphroditum.</title>
        <authorList>
            <person name="Schwarz E.M."/>
            <person name="Heppert J.K."/>
            <person name="Baniya A."/>
            <person name="Schwartz H.T."/>
            <person name="Tan C.-H."/>
            <person name="Antoshechkin I."/>
            <person name="Sternberg P.W."/>
            <person name="Goodrich-Blair H."/>
            <person name="Dillman A.R."/>
        </authorList>
    </citation>
    <scope>NUCLEOTIDE SEQUENCE</scope>
    <source>
        <strain evidence="1">PS9179</strain>
        <tissue evidence="1">Whole animal</tissue>
    </source>
</reference>
<comment type="caution">
    <text evidence="1">The sequence shown here is derived from an EMBL/GenBank/DDBJ whole genome shotgun (WGS) entry which is preliminary data.</text>
</comment>
<keyword evidence="2" id="KW-1185">Reference proteome</keyword>
<dbReference type="AlphaFoldDB" id="A0AA39HI57"/>
<dbReference type="EMBL" id="JAUCMV010000004">
    <property type="protein sequence ID" value="KAK0405611.1"/>
    <property type="molecule type" value="Genomic_DNA"/>
</dbReference>
<evidence type="ECO:0000313" key="1">
    <source>
        <dbReference type="EMBL" id="KAK0405611.1"/>
    </source>
</evidence>
<proteinExistence type="predicted"/>
<gene>
    <name evidence="1" type="ORF">QR680_018085</name>
</gene>
<dbReference type="GO" id="GO:0006203">
    <property type="term" value="P:dGTP catabolic process"/>
    <property type="evidence" value="ECO:0007669"/>
    <property type="project" value="TreeGrafter"/>
</dbReference>
<dbReference type="InterPro" id="IPR050135">
    <property type="entry name" value="dGTPase-like"/>
</dbReference>
<dbReference type="PANTHER" id="PTHR11373:SF4">
    <property type="entry name" value="DEOXYNUCLEOSIDE TRIPHOSPHATE TRIPHOSPHOHYDROLASE SAMHD1"/>
    <property type="match status" value="1"/>
</dbReference>
<protein>
    <submittedName>
        <fullName evidence="1">Uncharacterized protein</fullName>
    </submittedName>
</protein>
<dbReference type="SUPFAM" id="SSF109604">
    <property type="entry name" value="HD-domain/PDEase-like"/>
    <property type="match status" value="1"/>
</dbReference>
<dbReference type="Gene3D" id="1.10.3210.10">
    <property type="entry name" value="Hypothetical protein af1432"/>
    <property type="match status" value="1"/>
</dbReference>
<sequence length="444" mass="51418">MDNQSSPLENLKRWPDAGLTGLNKEIANCIYQNVPIYYPLNKVIDNKWFQRLDKIKLLGVVHLVYPTANHSLFDAAIGRYHQAIMFLNHQQVTVDVDRNIYSLAVCLAALCLDLGSPPYDFVEFKTIDDSFYRKKILKRSAEIFEKFIFPELFEDLKDLKPFYLNDPDEILLLTKKLIRCSAVTESEYASERHKFFFQLFGGFGFPITLDRLARLLLNSEFTDVGIETNQRYVYNFLCESNSELRDNRIVFASKSPILKVVRSEETLAGTVLHHKAVGGFQLKLFRAFELYENLKGDLGEVDLDELFLFTDSFYRRVIGSARVNSELEEVAFLFKEVFEERQKYRTVSFGSHGEKGPLVREKGPKGFDAEQITQQIEKYSKGRLKRGDFYVKVFETIPSDLQNAEIPFLQRRHQVGTELDQYLLIYDCSRKGSSLKEVVARLSF</sequence>
<name>A0AA39HI57_9BILA</name>
<dbReference type="GO" id="GO:0008832">
    <property type="term" value="F:dGTPase activity"/>
    <property type="evidence" value="ECO:0007669"/>
    <property type="project" value="TreeGrafter"/>
</dbReference>